<dbReference type="RefSeq" id="WP_003473210.1">
    <property type="nucleotide sequence ID" value="NZ_APML01000068.1"/>
</dbReference>
<organism evidence="2 3">
    <name type="scientific">Gracilibacillus halophilus YIM-C55.5</name>
    <dbReference type="NCBI Taxonomy" id="1308866"/>
    <lineage>
        <taxon>Bacteria</taxon>
        <taxon>Bacillati</taxon>
        <taxon>Bacillota</taxon>
        <taxon>Bacilli</taxon>
        <taxon>Bacillales</taxon>
        <taxon>Bacillaceae</taxon>
        <taxon>Gracilibacillus</taxon>
    </lineage>
</organism>
<keyword evidence="1" id="KW-0472">Membrane</keyword>
<feature type="transmembrane region" description="Helical" evidence="1">
    <location>
        <begin position="75"/>
        <end position="94"/>
    </location>
</feature>
<dbReference type="GO" id="GO:0005886">
    <property type="term" value="C:plasma membrane"/>
    <property type="evidence" value="ECO:0007669"/>
    <property type="project" value="TreeGrafter"/>
</dbReference>
<dbReference type="Pfam" id="PF04304">
    <property type="entry name" value="DUF454"/>
    <property type="match status" value="1"/>
</dbReference>
<evidence type="ECO:0000256" key="1">
    <source>
        <dbReference type="SAM" id="Phobius"/>
    </source>
</evidence>
<dbReference type="PANTHER" id="PTHR35813">
    <property type="entry name" value="INNER MEMBRANE PROTEIN YBAN"/>
    <property type="match status" value="1"/>
</dbReference>
<dbReference type="EMBL" id="APML01000068">
    <property type="protein sequence ID" value="ENH95937.1"/>
    <property type="molecule type" value="Genomic_DNA"/>
</dbReference>
<gene>
    <name evidence="2" type="ORF">J416_13474</name>
</gene>
<sequence length="126" mass="14108">MKRILWMIGGSISLIIGFIGIFLPLLPTTPLVLLAGFCYGKSSPRLHQWLMTNKYFGHYLVDYQKGNGVPVRVKVFATIIVWSSVLFTLTVIPLLAVKLFMVLVALGVSIFIMTSPLLKPKQEKEN</sequence>
<keyword evidence="1" id="KW-1133">Transmembrane helix</keyword>
<dbReference type="Proteomes" id="UP000012283">
    <property type="component" value="Unassembled WGS sequence"/>
</dbReference>
<dbReference type="OrthoDB" id="345900at2"/>
<dbReference type="PATRIC" id="fig|1308866.3.peg.2721"/>
<dbReference type="STRING" id="1308866.J416_13474"/>
<comment type="caution">
    <text evidence="2">The sequence shown here is derived from an EMBL/GenBank/DDBJ whole genome shotgun (WGS) entry which is preliminary data.</text>
</comment>
<feature type="transmembrane region" description="Helical" evidence="1">
    <location>
        <begin position="100"/>
        <end position="118"/>
    </location>
</feature>
<evidence type="ECO:0000313" key="2">
    <source>
        <dbReference type="EMBL" id="ENH95937.1"/>
    </source>
</evidence>
<proteinExistence type="predicted"/>
<keyword evidence="1" id="KW-0812">Transmembrane</keyword>
<name>N4WIC9_9BACI</name>
<dbReference type="eggNOG" id="COG2832">
    <property type="taxonomic scope" value="Bacteria"/>
</dbReference>
<evidence type="ECO:0000313" key="3">
    <source>
        <dbReference type="Proteomes" id="UP000012283"/>
    </source>
</evidence>
<protein>
    <recommendedName>
        <fullName evidence="4">DUF454 domain-containing protein</fullName>
    </recommendedName>
</protein>
<evidence type="ECO:0008006" key="4">
    <source>
        <dbReference type="Google" id="ProtNLM"/>
    </source>
</evidence>
<feature type="transmembrane region" description="Helical" evidence="1">
    <location>
        <begin position="12"/>
        <end position="39"/>
    </location>
</feature>
<dbReference type="PANTHER" id="PTHR35813:SF1">
    <property type="entry name" value="INNER MEMBRANE PROTEIN YBAN"/>
    <property type="match status" value="1"/>
</dbReference>
<accession>N4WIC9</accession>
<dbReference type="AlphaFoldDB" id="N4WIC9"/>
<dbReference type="PIRSF" id="PIRSF016789">
    <property type="entry name" value="DUF454"/>
    <property type="match status" value="1"/>
</dbReference>
<dbReference type="InterPro" id="IPR007401">
    <property type="entry name" value="DUF454"/>
</dbReference>
<reference evidence="2 3" key="1">
    <citation type="submission" date="2013-03" db="EMBL/GenBank/DDBJ databases">
        <title>Draft genome sequence of Gracibacillus halophilus YIM-C55.5, a moderately halophilic and thermophilic organism from the Xiaochaidamu salt lake.</title>
        <authorList>
            <person name="Sugumar T."/>
            <person name="Polireddy D.R."/>
            <person name="Antony A."/>
            <person name="Madhava Y.R."/>
            <person name="Sivakumar N."/>
        </authorList>
    </citation>
    <scope>NUCLEOTIDE SEQUENCE [LARGE SCALE GENOMIC DNA]</scope>
    <source>
        <strain evidence="2 3">YIM-C55.5</strain>
    </source>
</reference>
<keyword evidence="3" id="KW-1185">Reference proteome</keyword>